<reference evidence="2" key="1">
    <citation type="submission" date="2024-05" db="EMBL/GenBank/DDBJ databases">
        <title>30 novel species of actinomycetes from the DSMZ collection.</title>
        <authorList>
            <person name="Nouioui I."/>
        </authorList>
    </citation>
    <scope>NUCLEOTIDE SEQUENCE</scope>
    <source>
        <strain evidence="2">DSM 41014</strain>
    </source>
</reference>
<accession>A0ABU2UIN8</accession>
<dbReference type="RefSeq" id="WP_311635097.1">
    <property type="nucleotide sequence ID" value="NZ_JAVRFF010000012.1"/>
</dbReference>
<keyword evidence="3" id="KW-1185">Reference proteome</keyword>
<evidence type="ECO:0000313" key="2">
    <source>
        <dbReference type="EMBL" id="MDT0473023.1"/>
    </source>
</evidence>
<feature type="region of interest" description="Disordered" evidence="1">
    <location>
        <begin position="127"/>
        <end position="146"/>
    </location>
</feature>
<gene>
    <name evidence="2" type="ORF">RM863_12900</name>
</gene>
<dbReference type="Gene3D" id="1.25.40.10">
    <property type="entry name" value="Tetratricopeptide repeat domain"/>
    <property type="match status" value="1"/>
</dbReference>
<dbReference type="Proteomes" id="UP001180489">
    <property type="component" value="Unassembled WGS sequence"/>
</dbReference>
<name>A0ABU2UIN8_9ACTN</name>
<evidence type="ECO:0000256" key="1">
    <source>
        <dbReference type="SAM" id="MobiDB-lite"/>
    </source>
</evidence>
<dbReference type="InterPro" id="IPR011990">
    <property type="entry name" value="TPR-like_helical_dom_sf"/>
</dbReference>
<dbReference type="EMBL" id="JAVRFF010000012">
    <property type="protein sequence ID" value="MDT0473023.1"/>
    <property type="molecule type" value="Genomic_DNA"/>
</dbReference>
<sequence>MTDRSKPGSKGDRDGLRHQMLAVGCTTAEIATEMRVRYRMRPREAWRHAHGWTLQTAADRITEAAASTSPVAADASLTAKWEKWPGGAARRPSVPVILAMASAYGCEPGDLLDIDDRRALPDTDLRALTRPAPPTAEPQPVPAQSPTLPTTDLVHLAADESATWAQWAEASNVGDLGLEQMLAEIRTLAGDYLVSDPVVLFGRTRRLRDRVFGLLEGHQYPRQSRELYAASGYLCALLAWMSSDLGQLRDADTQGRTAWLCAELADHDDLRAWVLSTRSKVAFWDGRLRDAVAYARRGASCRPSGTVSVLLACQEADAWSVIGAHDESLAALHRAEDARAALTGTDEVGGILSCQPSRQDNYAAAVHLRGGRPADALRATTSALALLAVQPVRAYGTEAQIHISQASAHLATGDVDGAREALAPVLAMPPDHRLAPVARRLSELSAVIDHRAPGAGVIGLRAAITDWCADSAPQHLALSPGAGSADLISG</sequence>
<evidence type="ECO:0000313" key="3">
    <source>
        <dbReference type="Proteomes" id="UP001180489"/>
    </source>
</evidence>
<organism evidence="2 3">
    <name type="scientific">Streptomyces hintoniae</name>
    <dbReference type="NCBI Taxonomy" id="3075521"/>
    <lineage>
        <taxon>Bacteria</taxon>
        <taxon>Bacillati</taxon>
        <taxon>Actinomycetota</taxon>
        <taxon>Actinomycetes</taxon>
        <taxon>Kitasatosporales</taxon>
        <taxon>Streptomycetaceae</taxon>
        <taxon>Streptomyces</taxon>
    </lineage>
</organism>
<proteinExistence type="predicted"/>
<feature type="compositionally biased region" description="Pro residues" evidence="1">
    <location>
        <begin position="131"/>
        <end position="143"/>
    </location>
</feature>
<comment type="caution">
    <text evidence="2">The sequence shown here is derived from an EMBL/GenBank/DDBJ whole genome shotgun (WGS) entry which is preliminary data.</text>
</comment>
<protein>
    <submittedName>
        <fullName evidence="2">XRE family transcriptional regulator</fullName>
    </submittedName>
</protein>